<dbReference type="Gene3D" id="2.130.10.10">
    <property type="entry name" value="YVTN repeat-like/Quinoprotein amine dehydrogenase"/>
    <property type="match status" value="1"/>
</dbReference>
<evidence type="ECO:0008006" key="2">
    <source>
        <dbReference type="Google" id="ProtNLM"/>
    </source>
</evidence>
<sequence>MESHTMKKIFLPIALGTAMLTLAAPTWAAWSHGPFRHLVFRNIGPAVAGGRVTSVVGVPGNRNLYVVGTAGGGVWKTTNGGDSWKNVFDHEATMSIGAVTLDPGHPDWVWVGTGEANPRNDMLNGAGVYFSPDGGKTWKTRG</sequence>
<dbReference type="InterPro" id="IPR036278">
    <property type="entry name" value="Sialidase_sf"/>
</dbReference>
<accession>T1BSH1</accession>
<proteinExistence type="predicted"/>
<evidence type="ECO:0000313" key="1">
    <source>
        <dbReference type="EMBL" id="EQD72822.1"/>
    </source>
</evidence>
<dbReference type="InterPro" id="IPR015943">
    <property type="entry name" value="WD40/YVTN_repeat-like_dom_sf"/>
</dbReference>
<organism evidence="1">
    <name type="scientific">mine drainage metagenome</name>
    <dbReference type="NCBI Taxonomy" id="410659"/>
    <lineage>
        <taxon>unclassified sequences</taxon>
        <taxon>metagenomes</taxon>
        <taxon>ecological metagenomes</taxon>
    </lineage>
</organism>
<comment type="caution">
    <text evidence="1">The sequence shown here is derived from an EMBL/GenBank/DDBJ whole genome shotgun (WGS) entry which is preliminary data.</text>
</comment>
<dbReference type="SUPFAM" id="SSF50939">
    <property type="entry name" value="Sialidases"/>
    <property type="match status" value="1"/>
</dbReference>
<reference evidence="1" key="1">
    <citation type="submission" date="2013-08" db="EMBL/GenBank/DDBJ databases">
        <authorList>
            <person name="Mendez C."/>
            <person name="Richter M."/>
            <person name="Ferrer M."/>
            <person name="Sanchez J."/>
        </authorList>
    </citation>
    <scope>NUCLEOTIDE SEQUENCE</scope>
</reference>
<dbReference type="AlphaFoldDB" id="T1BSH1"/>
<protein>
    <recommendedName>
        <fullName evidence="2">Glycosyl hydrolase</fullName>
    </recommendedName>
</protein>
<reference evidence="1" key="2">
    <citation type="journal article" date="2014" name="ISME J.">
        <title>Microbial stratification in low pH oxic and suboxic macroscopic growths along an acid mine drainage.</title>
        <authorList>
            <person name="Mendez-Garcia C."/>
            <person name="Mesa V."/>
            <person name="Sprenger R.R."/>
            <person name="Richter M."/>
            <person name="Diez M.S."/>
            <person name="Solano J."/>
            <person name="Bargiela R."/>
            <person name="Golyshina O.V."/>
            <person name="Manteca A."/>
            <person name="Ramos J.L."/>
            <person name="Gallego J.R."/>
            <person name="Llorente I."/>
            <person name="Martins Dos Santos V.A."/>
            <person name="Jensen O.N."/>
            <person name="Pelaez A.I."/>
            <person name="Sanchez J."/>
            <person name="Ferrer M."/>
        </authorList>
    </citation>
    <scope>NUCLEOTIDE SEQUENCE</scope>
</reference>
<gene>
    <name evidence="1" type="ORF">B1A_05258</name>
</gene>
<name>T1BSH1_9ZZZZ</name>
<dbReference type="EMBL" id="AUZX01003830">
    <property type="protein sequence ID" value="EQD72822.1"/>
    <property type="molecule type" value="Genomic_DNA"/>
</dbReference>